<sequence>MRKRSKLFHSMLTIAVLVAFVFTSFTGVFAEAETPNQEQPTEPKGYVTISVEKFALGLGYIVEPIRVPFFDGDTVDKLTVDVIGEENSDHEYNYRGDFWLYAVKDNETREPNWPQHILDNANIEYGREWDSPDWLGQYDYYCDSGWMYCVNGKFPDIVASGCTPKDGDVIRWQFTIVGLGRDIGANPAGSENADSWGADFIPIAQKDALTRLMGEINTLEDKDKLLEDKEIKAAYDNAKAKLEDIASSQEDVDSAFTQLENAMNKPEEPEEPAVPEEPATPIEAGTTLNWPQFLGNLELQGVSDAKTPRTGEEMEEKWRYSDTGGWAVTPGTPIIVGDYTYCYVNEKLIKINTKTGEVVKTAQCPGDAWFFINIAYGDGKIFVPRGTQTETGRKIYLIAYDADTLDQLFVTSSISDSGAQIQSCVFYNDGYIYCGPRIQNGKYAAFKTTDLDPSRPDEVVEPVWTIVTDTNLGIGTNAGPAFVNGACIFPDQGSRTNGSVIRSVNAKTGDLIDSITLPVNEVVTSTIVYYPKNNRIYIAASNKSGGGAVVRSYEINSDGSFNKDSMKAYISDVQYGGTQASPVIYNDRLYLGGGGGVMGSNEPFHVIDANTMEEIYRIDEILTKGTPILTTAYATKENNQEVYLYIVPYAPDRESNSSVMYIVRDSIGQTEPRYEKVTNVGDWQFSTQSMAISPDGNMVFYNDAKILYCYGNRNDTRIGALDIINQIDRLPDPASSPYYSGFEIRRIVERYQALSAEEKASVTNFSKLEEILQNVDPAEYLINGINSIPELEKITLDDQGKILSLKAAYDRLSDEEKAKVSNSEKLFKAIAKIEELQNSAAAEGVIKAIDKIRPLDKITSQDEASISAARARYNELSDDSKKLVSNFSKLEAAEKRLNEILDQIQKADKLIKDTLVGVPITANSKQLIDNVDKAVAGLAPEDLATISSYEQYFIPAKIDYINALISEKLMDGDKKVSVNKDNVDEIKGIIDEVQAHYKSIPESERKYIENYKVIAELQKDIAKLDNTQDNNTQDNNAKDNKLPRTGSVDYLPIGVIITIMGIALLAYRGRRQVKRY</sequence>
<reference evidence="6" key="1">
    <citation type="submission" date="2015-01" db="EMBL/GenBank/DDBJ databases">
        <authorList>
            <person name="Manzoor Shahid"/>
            <person name="Zubair Saima"/>
        </authorList>
    </citation>
    <scope>NUCLEOTIDE SEQUENCE [LARGE SCALE GENOMIC DNA]</scope>
    <source>
        <strain evidence="6">Sp3</strain>
    </source>
</reference>
<evidence type="ECO:0000259" key="4">
    <source>
        <dbReference type="Pfam" id="PF14478"/>
    </source>
</evidence>
<feature type="domain" description="Transcobalamin-like C-terminal" evidence="4">
    <location>
        <begin position="144"/>
        <end position="175"/>
    </location>
</feature>
<dbReference type="SUPFAM" id="SSF50998">
    <property type="entry name" value="Quinoprotein alcohol dehydrogenase-like"/>
    <property type="match status" value="1"/>
</dbReference>
<dbReference type="RefSeq" id="WP_084710877.1">
    <property type="nucleotide sequence ID" value="NZ_CDRZ01000036.1"/>
</dbReference>
<feature type="chain" id="PRO_5039207098" description="Transcobalamin-like C-terminal domain-containing protein" evidence="3">
    <location>
        <begin position="31"/>
        <end position="1076"/>
    </location>
</feature>
<dbReference type="AlphaFoldDB" id="A0A0B7MCS2"/>
<organism evidence="5 6">
    <name type="scientific">Syntrophaceticus schinkii</name>
    <dbReference type="NCBI Taxonomy" id="499207"/>
    <lineage>
        <taxon>Bacteria</taxon>
        <taxon>Bacillati</taxon>
        <taxon>Bacillota</taxon>
        <taxon>Clostridia</taxon>
        <taxon>Thermoanaerobacterales</taxon>
        <taxon>Thermoanaerobacterales Family III. Incertae Sedis</taxon>
        <taxon>Syntrophaceticus</taxon>
    </lineage>
</organism>
<evidence type="ECO:0000256" key="1">
    <source>
        <dbReference type="SAM" id="MobiDB-lite"/>
    </source>
</evidence>
<keyword evidence="2" id="KW-1133">Transmembrane helix</keyword>
<proteinExistence type="predicted"/>
<evidence type="ECO:0000313" key="6">
    <source>
        <dbReference type="Proteomes" id="UP000046155"/>
    </source>
</evidence>
<protein>
    <recommendedName>
        <fullName evidence="4">Transcobalamin-like C-terminal domain-containing protein</fullName>
    </recommendedName>
</protein>
<gene>
    <name evidence="5" type="ORF">SSCH_1300007</name>
</gene>
<dbReference type="InterPro" id="IPR015943">
    <property type="entry name" value="WD40/YVTN_repeat-like_dom_sf"/>
</dbReference>
<dbReference type="Pfam" id="PF14478">
    <property type="entry name" value="DUF4430"/>
    <property type="match status" value="1"/>
</dbReference>
<evidence type="ECO:0000313" key="5">
    <source>
        <dbReference type="EMBL" id="CEO87870.1"/>
    </source>
</evidence>
<dbReference type="InterPro" id="IPR011047">
    <property type="entry name" value="Quinoprotein_ADH-like_sf"/>
</dbReference>
<dbReference type="Proteomes" id="UP000046155">
    <property type="component" value="Unassembled WGS sequence"/>
</dbReference>
<feature type="region of interest" description="Disordered" evidence="1">
    <location>
        <begin position="263"/>
        <end position="283"/>
    </location>
</feature>
<name>A0A0B7MCS2_9FIRM</name>
<keyword evidence="2" id="KW-0472">Membrane</keyword>
<keyword evidence="2" id="KW-0812">Transmembrane</keyword>
<evidence type="ECO:0000256" key="2">
    <source>
        <dbReference type="SAM" id="Phobius"/>
    </source>
</evidence>
<feature type="signal peptide" evidence="3">
    <location>
        <begin position="1"/>
        <end position="30"/>
    </location>
</feature>
<evidence type="ECO:0000256" key="3">
    <source>
        <dbReference type="SAM" id="SignalP"/>
    </source>
</evidence>
<feature type="transmembrane region" description="Helical" evidence="2">
    <location>
        <begin position="1050"/>
        <end position="1067"/>
    </location>
</feature>
<keyword evidence="3" id="KW-0732">Signal</keyword>
<accession>A0A0B7MCS2</accession>
<dbReference type="EMBL" id="CDRZ01000036">
    <property type="protein sequence ID" value="CEO87870.1"/>
    <property type="molecule type" value="Genomic_DNA"/>
</dbReference>
<keyword evidence="6" id="KW-1185">Reference proteome</keyword>
<dbReference type="InterPro" id="IPR027954">
    <property type="entry name" value="Transcobalamin-like_C"/>
</dbReference>
<dbReference type="Gene3D" id="2.130.10.10">
    <property type="entry name" value="YVTN repeat-like/Quinoprotein amine dehydrogenase"/>
    <property type="match status" value="1"/>
</dbReference>